<dbReference type="EMBL" id="FR824265">
    <property type="protein sequence ID" value="CCA24066.1"/>
    <property type="molecule type" value="Genomic_DNA"/>
</dbReference>
<dbReference type="InterPro" id="IPR000719">
    <property type="entry name" value="Prot_kinase_dom"/>
</dbReference>
<feature type="compositionally biased region" description="Low complexity" evidence="1">
    <location>
        <begin position="284"/>
        <end position="293"/>
    </location>
</feature>
<accession>F0WRV0</accession>
<reference evidence="3" key="1">
    <citation type="journal article" date="2011" name="PLoS Biol.">
        <title>Gene gain and loss during evolution of obligate parasitism in the white rust pathogen of Arabidopsis thaliana.</title>
        <authorList>
            <person name="Kemen E."/>
            <person name="Gardiner A."/>
            <person name="Schultz-Larsen T."/>
            <person name="Kemen A.C."/>
            <person name="Balmuth A.L."/>
            <person name="Robert-Seilaniantz A."/>
            <person name="Bailey K."/>
            <person name="Holub E."/>
            <person name="Studholme D.J."/>
            <person name="Maclean D."/>
            <person name="Jones J.D."/>
        </authorList>
    </citation>
    <scope>NUCLEOTIDE SEQUENCE</scope>
</reference>
<dbReference type="GO" id="GO:0005737">
    <property type="term" value="C:cytoplasm"/>
    <property type="evidence" value="ECO:0007669"/>
    <property type="project" value="TreeGrafter"/>
</dbReference>
<sequence length="418" mass="47812">MTALTGTSAVLLAAKYCQQFPLFQWKEESLTCIGRKDRGKYRFRIQLTNLMQESERSQNMLLTVVSANCSNILGSRGSHLEYEMKALLVSLAHPNILPVVDFTFVKEKNALVIVQPWIETGSLKDYIHRNQRPERNYSVKYQHQRNEPLSVQEIARFSTEIMRILMALRSKGIICESLHSANIMIDQGIAKLTDLYNTLFGIDRPARLRELMTPLEAYVEPDLIQLGHVIYEMATGVELASPRPDDSVIETLDAMVADVLRYIFLLDSKRRERSNPFARRKSESTINSSSESNVCDEGPEGVLKVSLTRLCEFALFHLANLPSIESLFAGFRLDSGMKSVIRMIIRANQARNDAHILRYQGKESERIQRLRVDRRLKLKQLQHSLKKNVAMDTNKDNTPIMRRSSYRAITSRHSIPEG</sequence>
<dbReference type="Pfam" id="PF07714">
    <property type="entry name" value="PK_Tyr_Ser-Thr"/>
    <property type="match status" value="1"/>
</dbReference>
<dbReference type="HOGENOM" id="CLU_032445_1_0_1"/>
<feature type="domain" description="Protein kinase" evidence="2">
    <location>
        <begin position="27"/>
        <end position="367"/>
    </location>
</feature>
<dbReference type="GO" id="GO:0005524">
    <property type="term" value="F:ATP binding"/>
    <property type="evidence" value="ECO:0007669"/>
    <property type="project" value="InterPro"/>
</dbReference>
<gene>
    <name evidence="3" type="primary">AlNc14C220G9095</name>
    <name evidence="3" type="ORF">ALNC14_102100</name>
</gene>
<dbReference type="AlphaFoldDB" id="F0WRV0"/>
<dbReference type="InterPro" id="IPR011009">
    <property type="entry name" value="Kinase-like_dom_sf"/>
</dbReference>
<reference evidence="3" key="2">
    <citation type="submission" date="2011-02" db="EMBL/GenBank/DDBJ databases">
        <authorList>
            <person name="MacLean D."/>
        </authorList>
    </citation>
    <scope>NUCLEOTIDE SEQUENCE</scope>
</reference>
<evidence type="ECO:0000256" key="1">
    <source>
        <dbReference type="SAM" id="MobiDB-lite"/>
    </source>
</evidence>
<organism evidence="3">
    <name type="scientific">Albugo laibachii Nc14</name>
    <dbReference type="NCBI Taxonomy" id="890382"/>
    <lineage>
        <taxon>Eukaryota</taxon>
        <taxon>Sar</taxon>
        <taxon>Stramenopiles</taxon>
        <taxon>Oomycota</taxon>
        <taxon>Peronosporomycetes</taxon>
        <taxon>Albuginales</taxon>
        <taxon>Albuginaceae</taxon>
        <taxon>Albugo</taxon>
    </lineage>
</organism>
<dbReference type="SMART" id="SM00220">
    <property type="entry name" value="S_TKc"/>
    <property type="match status" value="1"/>
</dbReference>
<name>F0WRV0_9STRA</name>
<feature type="region of interest" description="Disordered" evidence="1">
    <location>
        <begin position="276"/>
        <end position="297"/>
    </location>
</feature>
<dbReference type="Gene3D" id="1.10.510.10">
    <property type="entry name" value="Transferase(Phosphotransferase) domain 1"/>
    <property type="match status" value="1"/>
</dbReference>
<dbReference type="SUPFAM" id="SSF56112">
    <property type="entry name" value="Protein kinase-like (PK-like)"/>
    <property type="match status" value="1"/>
</dbReference>
<proteinExistence type="predicted"/>
<protein>
    <submittedName>
        <fullName evidence="3">Slowpokebinding protein putative</fullName>
    </submittedName>
</protein>
<dbReference type="InterPro" id="IPR053235">
    <property type="entry name" value="Ser_Thr_kinase"/>
</dbReference>
<evidence type="ECO:0000259" key="2">
    <source>
        <dbReference type="PROSITE" id="PS50011"/>
    </source>
</evidence>
<dbReference type="PANTHER" id="PTHR24361">
    <property type="entry name" value="MITOGEN-ACTIVATED KINASE KINASE KINASE"/>
    <property type="match status" value="1"/>
</dbReference>
<dbReference type="InterPro" id="IPR001245">
    <property type="entry name" value="Ser-Thr/Tyr_kinase_cat_dom"/>
</dbReference>
<evidence type="ECO:0000313" key="3">
    <source>
        <dbReference type="EMBL" id="CCA24066.1"/>
    </source>
</evidence>
<dbReference type="GO" id="GO:0004674">
    <property type="term" value="F:protein serine/threonine kinase activity"/>
    <property type="evidence" value="ECO:0007669"/>
    <property type="project" value="TreeGrafter"/>
</dbReference>
<dbReference type="PROSITE" id="PS50011">
    <property type="entry name" value="PROTEIN_KINASE_DOM"/>
    <property type="match status" value="1"/>
</dbReference>